<evidence type="ECO:0000313" key="2">
    <source>
        <dbReference type="EMBL" id="MDP9901811.1"/>
    </source>
</evidence>
<proteinExistence type="predicted"/>
<feature type="compositionally biased region" description="Polar residues" evidence="1">
    <location>
        <begin position="19"/>
        <end position="35"/>
    </location>
</feature>
<sequence length="135" mass="15023">MRYDIKVACCRPHGIQMAEENSPSTSDSSPLHQTLAQNVEVAAQVQQASDDLSIVSTVLEQEIPDEIQVGDVAQAIAHTSELEKKLAQSAEKLTEVNEILSKEIKRRIEVTEQRDQSRALVEKLQSDVDDRQAQN</sequence>
<dbReference type="RefSeq" id="WP_307691581.1">
    <property type="nucleotide sequence ID" value="NZ_JAUSRO010000014.1"/>
</dbReference>
<feature type="region of interest" description="Disordered" evidence="1">
    <location>
        <begin position="16"/>
        <end position="35"/>
    </location>
</feature>
<name>A0ABT9SBS9_9BURK</name>
<keyword evidence="3" id="KW-1185">Reference proteome</keyword>
<reference evidence="2 3" key="1">
    <citation type="submission" date="2023-07" db="EMBL/GenBank/DDBJ databases">
        <title>Sorghum-associated microbial communities from plants grown in Nebraska, USA.</title>
        <authorList>
            <person name="Schachtman D."/>
        </authorList>
    </citation>
    <scope>NUCLEOTIDE SEQUENCE [LARGE SCALE GENOMIC DNA]</scope>
    <source>
        <strain evidence="2 3">DS1607</strain>
    </source>
</reference>
<evidence type="ECO:0000256" key="1">
    <source>
        <dbReference type="SAM" id="MobiDB-lite"/>
    </source>
</evidence>
<dbReference type="Proteomes" id="UP001226867">
    <property type="component" value="Unassembled WGS sequence"/>
</dbReference>
<gene>
    <name evidence="2" type="ORF">J2W36_004081</name>
</gene>
<evidence type="ECO:0000313" key="3">
    <source>
        <dbReference type="Proteomes" id="UP001226867"/>
    </source>
</evidence>
<protein>
    <submittedName>
        <fullName evidence="2">Wyosine [tRNA(Phe)-imidazoG37] synthetase (Radical SAM superfamily)</fullName>
    </submittedName>
</protein>
<accession>A0ABT9SBS9</accession>
<feature type="region of interest" description="Disordered" evidence="1">
    <location>
        <begin position="111"/>
        <end position="135"/>
    </location>
</feature>
<organism evidence="2 3">
    <name type="scientific">Variovorax ginsengisoli</name>
    <dbReference type="NCBI Taxonomy" id="363844"/>
    <lineage>
        <taxon>Bacteria</taxon>
        <taxon>Pseudomonadati</taxon>
        <taxon>Pseudomonadota</taxon>
        <taxon>Betaproteobacteria</taxon>
        <taxon>Burkholderiales</taxon>
        <taxon>Comamonadaceae</taxon>
        <taxon>Variovorax</taxon>
    </lineage>
</organism>
<dbReference type="EMBL" id="JAUSRO010000014">
    <property type="protein sequence ID" value="MDP9901811.1"/>
    <property type="molecule type" value="Genomic_DNA"/>
</dbReference>
<comment type="caution">
    <text evidence="2">The sequence shown here is derived from an EMBL/GenBank/DDBJ whole genome shotgun (WGS) entry which is preliminary data.</text>
</comment>